<dbReference type="PANTHER" id="PTHR42834:SF1">
    <property type="entry name" value="ENDONUCLEASE_EXONUCLEASE_PHOSPHATASE FAMILY PROTEIN (AFU_ORTHOLOGUE AFUA_3G09210)"/>
    <property type="match status" value="1"/>
</dbReference>
<dbReference type="PROSITE" id="PS51841">
    <property type="entry name" value="LTD"/>
    <property type="match status" value="1"/>
</dbReference>
<keyword evidence="4" id="KW-0255">Endonuclease</keyword>
<name>A0ABU3PTM0_9ACTN</name>
<dbReference type="SUPFAM" id="SSF56219">
    <property type="entry name" value="DNase I-like"/>
    <property type="match status" value="1"/>
</dbReference>
<keyword evidence="4" id="KW-0378">Hydrolase</keyword>
<reference evidence="4 5" key="1">
    <citation type="submission" date="2023-08" db="EMBL/GenBank/DDBJ databases">
        <title>Nocardioides seae sp. nov., a bacterium isolated from a soil.</title>
        <authorList>
            <person name="Wang X."/>
        </authorList>
    </citation>
    <scope>NUCLEOTIDE SEQUENCE [LARGE SCALE GENOMIC DNA]</scope>
    <source>
        <strain evidence="4 5">YZH12</strain>
    </source>
</reference>
<dbReference type="RefSeq" id="WP_315732008.1">
    <property type="nucleotide sequence ID" value="NZ_JAVYII010000002.1"/>
</dbReference>
<comment type="caution">
    <text evidence="4">The sequence shown here is derived from an EMBL/GenBank/DDBJ whole genome shotgun (WGS) entry which is preliminary data.</text>
</comment>
<evidence type="ECO:0000259" key="3">
    <source>
        <dbReference type="PROSITE" id="PS51841"/>
    </source>
</evidence>
<sequence length="962" mass="101474">MPRFPADHSRPLSSLRRRGRGATAAVGAVAVSAAALAAVPTSPASANPQGTGLLISEVYGGGGNNGGAFKNDFIELFNPTTEEISLDGLGLQYRSASGGGGGFEPLSGAVAPGGYYLLEAAEGSNKDQPPLPTPDAVVPFSMSGSAGQVLLVDGTSAFTGSGDVAGNAGLVDALGWGSATTTFEGAPAAGTANATSVARKVAATDSDNNLADFAVGAPTPQNSGDDGSEPEPPAEPVEATIAEIQGTAAVTPLRGQPVVTRGLVTATYPTGGFNGFYIQTPGTGDEVKGPDQGSNAVFVFQGGGDKAYPAIGEYVEVTGTADEYNGQTQVNAVDGSYTVVDEVVAPVKARDFALPATTDAVEREAQRERYEGELVLPSETYTVTNNFSLNQYAEIGLALGDTPLITPSEIARPGDTEAIAQAQAQNAARDVRLDDGASIDFLSNKDIPLPWIDVEQSVRVNSSVQITEPVIFDWRNNAWKFQPTERLETTADGGPATFEDTRTDAPEDVGGDLTIATFNVLNYFTTTGEDWVAGGTGRECSYYTDRAGDRVTTNRCNPNGPRGAANDVNLERQESKIVAAIDAIDAGVVSLEEIENSAAFGQDRDQALSTLVDALNEAAGEERWAFVPSPSAVPTNEDVIRTAFIYQPDVVETVGESSILLGDPAFSNAREPLAQAFQPIDGGDPFTVVVNHFKSKSNSDAATGDNANNPITGAFNGDRVRQATALSAFADEFATEAGTEAVFLTGDFNSYSKEDPVVVLEDAGYTNLVSEGEWSYSFQAMSGSLDHVFANEAALATVTGSDVWEINAVEPISYEYSRYNYNATDFHAPNPYRSSDHEPHVVGISTGDDTPEPPAPGSIGTYQNVQAAYPYRYGGVGKPKRLAVWYGGRDGERITGRVYVTTRQLGSSSTTTASYWYDRYGRNVWTPLFSQRGSHQVTVSFVPSDPAYKSVSHSYWIWVSAR</sequence>
<feature type="domain" description="LTD" evidence="3">
    <location>
        <begin position="42"/>
        <end position="178"/>
    </location>
</feature>
<evidence type="ECO:0000256" key="2">
    <source>
        <dbReference type="SAM" id="SignalP"/>
    </source>
</evidence>
<dbReference type="PANTHER" id="PTHR42834">
    <property type="entry name" value="ENDONUCLEASE/EXONUCLEASE/PHOSPHATASE FAMILY PROTEIN (AFU_ORTHOLOGUE AFUA_3G09210)"/>
    <property type="match status" value="1"/>
</dbReference>
<dbReference type="GO" id="GO:0004519">
    <property type="term" value="F:endonuclease activity"/>
    <property type="evidence" value="ECO:0007669"/>
    <property type="project" value="UniProtKB-KW"/>
</dbReference>
<keyword evidence="4" id="KW-0540">Nuclease</keyword>
<organism evidence="4 5">
    <name type="scientific">Nocardioides imazamoxiresistens</name>
    <dbReference type="NCBI Taxonomy" id="3231893"/>
    <lineage>
        <taxon>Bacteria</taxon>
        <taxon>Bacillati</taxon>
        <taxon>Actinomycetota</taxon>
        <taxon>Actinomycetes</taxon>
        <taxon>Propionibacteriales</taxon>
        <taxon>Nocardioidaceae</taxon>
        <taxon>Nocardioides</taxon>
    </lineage>
</organism>
<feature type="region of interest" description="Disordered" evidence="1">
    <location>
        <begin position="488"/>
        <end position="509"/>
    </location>
</feature>
<dbReference type="InterPro" id="IPR036691">
    <property type="entry name" value="Endo/exonu/phosph_ase_sf"/>
</dbReference>
<dbReference type="Proteomes" id="UP001268542">
    <property type="component" value="Unassembled WGS sequence"/>
</dbReference>
<dbReference type="NCBIfam" id="NF033681">
    <property type="entry name" value="ExeM_NucH_DNase"/>
    <property type="match status" value="1"/>
</dbReference>
<keyword evidence="2" id="KW-0732">Signal</keyword>
<proteinExistence type="predicted"/>
<dbReference type="InterPro" id="IPR005135">
    <property type="entry name" value="Endo/exonuclease/phosphatase"/>
</dbReference>
<evidence type="ECO:0000313" key="5">
    <source>
        <dbReference type="Proteomes" id="UP001268542"/>
    </source>
</evidence>
<accession>A0ABU3PTM0</accession>
<feature type="region of interest" description="Disordered" evidence="1">
    <location>
        <begin position="210"/>
        <end position="234"/>
    </location>
</feature>
<keyword evidence="5" id="KW-1185">Reference proteome</keyword>
<gene>
    <name evidence="4" type="ORF">RDV89_05880</name>
</gene>
<dbReference type="Gene3D" id="3.60.10.10">
    <property type="entry name" value="Endonuclease/exonuclease/phosphatase"/>
    <property type="match status" value="1"/>
</dbReference>
<feature type="signal peptide" evidence="2">
    <location>
        <begin position="1"/>
        <end position="37"/>
    </location>
</feature>
<dbReference type="Pfam" id="PF00932">
    <property type="entry name" value="LTD"/>
    <property type="match status" value="1"/>
</dbReference>
<dbReference type="EMBL" id="JAVYII010000002">
    <property type="protein sequence ID" value="MDT9592584.1"/>
    <property type="molecule type" value="Genomic_DNA"/>
</dbReference>
<evidence type="ECO:0000313" key="4">
    <source>
        <dbReference type="EMBL" id="MDT9592584.1"/>
    </source>
</evidence>
<evidence type="ECO:0000256" key="1">
    <source>
        <dbReference type="SAM" id="MobiDB-lite"/>
    </source>
</evidence>
<feature type="chain" id="PRO_5045332053" evidence="2">
    <location>
        <begin position="38"/>
        <end position="962"/>
    </location>
</feature>
<protein>
    <submittedName>
        <fullName evidence="4">ExeM/NucH family extracellular endonuclease</fullName>
    </submittedName>
</protein>
<dbReference type="CDD" id="cd04486">
    <property type="entry name" value="YhcR_OBF_like"/>
    <property type="match status" value="1"/>
</dbReference>
<dbReference type="Pfam" id="PF03372">
    <property type="entry name" value="Exo_endo_phos"/>
    <property type="match status" value="1"/>
</dbReference>
<dbReference type="CDD" id="cd10283">
    <property type="entry name" value="MnuA_DNase1-like"/>
    <property type="match status" value="1"/>
</dbReference>
<dbReference type="InterPro" id="IPR047971">
    <property type="entry name" value="ExeM-like"/>
</dbReference>
<dbReference type="InterPro" id="IPR001322">
    <property type="entry name" value="Lamin_tail_dom"/>
</dbReference>